<sequence length="748" mass="83616">MGLVDIMAYEAPESDAMDIENQRVENLCSKNAQPTEPDATSEEQKFRLQTNHVLKTASDSRGKQEGWVFPPIEVVRESLSMAQGLQLATIRPGIAEPHTEAAVDEMPDILDEPQGPVMENTSVVTPLIPKLEPATKATIMDKPHVESSVKTPDPSILDQPGLYVMDGDLVIPPLDPSLQVAQASNASITQSEQAAQDPPAEGEMLVDGPVKEPPKIVPASVPGGSDSQEASEGTSSKADLQLMLAADVSQRDIDQDPLTSLTKEVLAAIPKDLLKELQELQKNRSTNFGIISNLEKDLCAPKQRTMEEIREQIGRIDEGYTFVHGMARRLHAIWDEVDMIKRKVEENEGKKPLQALIRKHNNTLAALRKSVSKVTAEGLEAFKAQLAFHEGEVERARLALEAWETKRKEKLAKVEPSWEPMIQHLENKPEVESVDDDDEDDSEQEKEVTEVKEKGKLTEPTKSKGEMKENAKKRKEIMTAMAIAKVHARIAGSISDEPLLGGEEDVRKTMERYFHMTREDKVKLQQECLRSVKKFLQTSDLSKLTSRTRTALVNLDRLLPHESLASKELAIALHTNILLNTQCRYHQHQTKTKVCDGYATNVVEGVAFQGTYNTSKESGVTPDPGFMHCGCTIEDVLIDFFIFKTVKAKARAPRLRGWKEGLKADGFSPRQRAFVVDLFKSWTMLDVDDLFGRLERGAELKELDLRLISIRKLIEYWKEKTGIAIELKFPEMPKLAAKDEEQSCQEIA</sequence>
<evidence type="ECO:0000256" key="1">
    <source>
        <dbReference type="SAM" id="Coils"/>
    </source>
</evidence>
<evidence type="ECO:0000313" key="3">
    <source>
        <dbReference type="EMBL" id="PPR05168.1"/>
    </source>
</evidence>
<feature type="compositionally biased region" description="Polar residues" evidence="2">
    <location>
        <begin position="182"/>
        <end position="194"/>
    </location>
</feature>
<feature type="compositionally biased region" description="Polar residues" evidence="2">
    <location>
        <begin position="225"/>
        <end position="236"/>
    </location>
</feature>
<dbReference type="STRING" id="231916.A0A409YQ89"/>
<dbReference type="AlphaFoldDB" id="A0A409YQ89"/>
<evidence type="ECO:0000256" key="2">
    <source>
        <dbReference type="SAM" id="MobiDB-lite"/>
    </source>
</evidence>
<feature type="compositionally biased region" description="Acidic residues" evidence="2">
    <location>
        <begin position="432"/>
        <end position="444"/>
    </location>
</feature>
<dbReference type="OrthoDB" id="3062477at2759"/>
<protein>
    <submittedName>
        <fullName evidence="3">Uncharacterized protein</fullName>
    </submittedName>
</protein>
<feature type="region of interest" description="Disordered" evidence="2">
    <location>
        <begin position="418"/>
        <end position="471"/>
    </location>
</feature>
<keyword evidence="4" id="KW-1185">Reference proteome</keyword>
<feature type="coiled-coil region" evidence="1">
    <location>
        <begin position="357"/>
        <end position="413"/>
    </location>
</feature>
<feature type="region of interest" description="Disordered" evidence="2">
    <location>
        <begin position="182"/>
        <end position="236"/>
    </location>
</feature>
<dbReference type="EMBL" id="NHYE01000514">
    <property type="protein sequence ID" value="PPR05168.1"/>
    <property type="molecule type" value="Genomic_DNA"/>
</dbReference>
<dbReference type="Proteomes" id="UP000284706">
    <property type="component" value="Unassembled WGS sequence"/>
</dbReference>
<name>A0A409YQ89_9AGAR</name>
<keyword evidence="1" id="KW-0175">Coiled coil</keyword>
<organism evidence="3 4">
    <name type="scientific">Gymnopilus dilepis</name>
    <dbReference type="NCBI Taxonomy" id="231916"/>
    <lineage>
        <taxon>Eukaryota</taxon>
        <taxon>Fungi</taxon>
        <taxon>Dikarya</taxon>
        <taxon>Basidiomycota</taxon>
        <taxon>Agaricomycotina</taxon>
        <taxon>Agaricomycetes</taxon>
        <taxon>Agaricomycetidae</taxon>
        <taxon>Agaricales</taxon>
        <taxon>Agaricineae</taxon>
        <taxon>Hymenogastraceae</taxon>
        <taxon>Gymnopilus</taxon>
    </lineage>
</organism>
<gene>
    <name evidence="3" type="ORF">CVT26_012254</name>
</gene>
<proteinExistence type="predicted"/>
<reference evidence="3 4" key="1">
    <citation type="journal article" date="2018" name="Evol. Lett.">
        <title>Horizontal gene cluster transfer increased hallucinogenic mushroom diversity.</title>
        <authorList>
            <person name="Reynolds H.T."/>
            <person name="Vijayakumar V."/>
            <person name="Gluck-Thaler E."/>
            <person name="Korotkin H.B."/>
            <person name="Matheny P.B."/>
            <person name="Slot J.C."/>
        </authorList>
    </citation>
    <scope>NUCLEOTIDE SEQUENCE [LARGE SCALE GENOMIC DNA]</scope>
    <source>
        <strain evidence="3 4">SRW20</strain>
    </source>
</reference>
<comment type="caution">
    <text evidence="3">The sequence shown here is derived from an EMBL/GenBank/DDBJ whole genome shotgun (WGS) entry which is preliminary data.</text>
</comment>
<evidence type="ECO:0000313" key="4">
    <source>
        <dbReference type="Proteomes" id="UP000284706"/>
    </source>
</evidence>
<feature type="compositionally biased region" description="Basic and acidic residues" evidence="2">
    <location>
        <begin position="445"/>
        <end position="470"/>
    </location>
</feature>
<accession>A0A409YQ89</accession>
<dbReference type="InParanoid" id="A0A409YQ89"/>